<organism evidence="1 2">
    <name type="scientific">[Emmonsia] crescens</name>
    <dbReference type="NCBI Taxonomy" id="73230"/>
    <lineage>
        <taxon>Eukaryota</taxon>
        <taxon>Fungi</taxon>
        <taxon>Dikarya</taxon>
        <taxon>Ascomycota</taxon>
        <taxon>Pezizomycotina</taxon>
        <taxon>Eurotiomycetes</taxon>
        <taxon>Eurotiomycetidae</taxon>
        <taxon>Onygenales</taxon>
        <taxon>Ajellomycetaceae</taxon>
        <taxon>Emergomyces</taxon>
    </lineage>
</organism>
<accession>A0A2B7ZUW3</accession>
<dbReference type="AlphaFoldDB" id="A0A2B7ZUW3"/>
<keyword evidence="2" id="KW-1185">Reference proteome</keyword>
<sequence>MSRVEKRSRLLLRPADIWLFSGSNHNTIVDEDGEKIWTRVNVDTSKINDDGSDNDSSSLVVVPRGSYDMLAYVEATTLK</sequence>
<proteinExistence type="predicted"/>
<dbReference type="EMBL" id="PDND01000002">
    <property type="protein sequence ID" value="PGH36973.1"/>
    <property type="molecule type" value="Genomic_DNA"/>
</dbReference>
<comment type="caution">
    <text evidence="1">The sequence shown here is derived from an EMBL/GenBank/DDBJ whole genome shotgun (WGS) entry which is preliminary data.</text>
</comment>
<protein>
    <submittedName>
        <fullName evidence="1">Uncharacterized protein</fullName>
    </submittedName>
</protein>
<dbReference type="Proteomes" id="UP000226031">
    <property type="component" value="Unassembled WGS sequence"/>
</dbReference>
<reference evidence="1 2" key="1">
    <citation type="submission" date="2017-10" db="EMBL/GenBank/DDBJ databases">
        <title>Comparative genomics in systemic dimorphic fungi from Ajellomycetaceae.</title>
        <authorList>
            <person name="Munoz J.F."/>
            <person name="Mcewen J.G."/>
            <person name="Clay O.K."/>
            <person name="Cuomo C.A."/>
        </authorList>
    </citation>
    <scope>NUCLEOTIDE SEQUENCE [LARGE SCALE GENOMIC DNA]</scope>
    <source>
        <strain evidence="1 2">UAMH4076</strain>
    </source>
</reference>
<evidence type="ECO:0000313" key="1">
    <source>
        <dbReference type="EMBL" id="PGH36973.1"/>
    </source>
</evidence>
<gene>
    <name evidence="1" type="ORF">GX50_00209</name>
</gene>
<name>A0A2B7ZUW3_9EURO</name>
<evidence type="ECO:0000313" key="2">
    <source>
        <dbReference type="Proteomes" id="UP000226031"/>
    </source>
</evidence>